<accession>Q26664</accession>
<dbReference type="AlphaFoldDB" id="Q26664"/>
<proteinExistence type="predicted"/>
<sequence>SCWSVDRSRLNQVNNDKTIVLQLADQIWYPSNGWGRFPIRSPSRLIANSW</sequence>
<protein>
    <submittedName>
        <fullName evidence="1">Cysteine protease</fullName>
    </submittedName>
</protein>
<evidence type="ECO:0000313" key="1">
    <source>
        <dbReference type="EMBL" id="AAB00355.1"/>
    </source>
</evidence>
<name>Q26664_STRER</name>
<dbReference type="GO" id="GO:0006508">
    <property type="term" value="P:proteolysis"/>
    <property type="evidence" value="ECO:0007669"/>
    <property type="project" value="UniProtKB-KW"/>
</dbReference>
<keyword evidence="1" id="KW-0645">Protease</keyword>
<dbReference type="EMBL" id="L22306">
    <property type="protein sequence ID" value="AAB00355.1"/>
    <property type="molecule type" value="Genomic_DNA"/>
</dbReference>
<keyword evidence="1" id="KW-0378">Hydrolase</keyword>
<reference evidence="1" key="1">
    <citation type="journal article" date="1995" name="Trop. Med. Parasitol.">
        <title>Amplification and characterization of cysteine proteinase genes from nematodes.</title>
        <authorList>
            <person name="Harrop S.A."/>
            <person name="Prociv P."/>
            <person name="Brindley P.J."/>
        </authorList>
    </citation>
    <scope>NUCLEOTIDE SEQUENCE</scope>
</reference>
<dbReference type="GO" id="GO:0008233">
    <property type="term" value="F:peptidase activity"/>
    <property type="evidence" value="ECO:0007669"/>
    <property type="project" value="UniProtKB-KW"/>
</dbReference>
<organism evidence="1">
    <name type="scientific">Strongyloides stercoralis</name>
    <name type="common">Threadworm</name>
    <dbReference type="NCBI Taxonomy" id="6248"/>
    <lineage>
        <taxon>Eukaryota</taxon>
        <taxon>Metazoa</taxon>
        <taxon>Ecdysozoa</taxon>
        <taxon>Nematoda</taxon>
        <taxon>Chromadorea</taxon>
        <taxon>Rhabditida</taxon>
        <taxon>Tylenchina</taxon>
        <taxon>Panagrolaimomorpha</taxon>
        <taxon>Strongyloidoidea</taxon>
        <taxon>Strongyloididae</taxon>
        <taxon>Strongyloides</taxon>
    </lineage>
</organism>
<feature type="non-terminal residue" evidence="1">
    <location>
        <position position="1"/>
    </location>
</feature>
<feature type="non-terminal residue" evidence="1">
    <location>
        <position position="50"/>
    </location>
</feature>